<comment type="caution">
    <text evidence="1">The sequence shown here is derived from an EMBL/GenBank/DDBJ whole genome shotgun (WGS) entry which is preliminary data.</text>
</comment>
<organism evidence="1 3">
    <name type="scientific">Rotaria sordida</name>
    <dbReference type="NCBI Taxonomy" id="392033"/>
    <lineage>
        <taxon>Eukaryota</taxon>
        <taxon>Metazoa</taxon>
        <taxon>Spiralia</taxon>
        <taxon>Gnathifera</taxon>
        <taxon>Rotifera</taxon>
        <taxon>Eurotatoria</taxon>
        <taxon>Bdelloidea</taxon>
        <taxon>Philodinida</taxon>
        <taxon>Philodinidae</taxon>
        <taxon>Rotaria</taxon>
    </lineage>
</organism>
<dbReference type="EMBL" id="CAJNOH010002541">
    <property type="protein sequence ID" value="CAF1298700.1"/>
    <property type="molecule type" value="Genomic_DNA"/>
</dbReference>
<feature type="non-terminal residue" evidence="1">
    <location>
        <position position="1"/>
    </location>
</feature>
<evidence type="ECO:0000313" key="3">
    <source>
        <dbReference type="Proteomes" id="UP000663854"/>
    </source>
</evidence>
<name>A0A815DKT4_9BILA</name>
<dbReference type="AlphaFoldDB" id="A0A815DKT4"/>
<dbReference type="Proteomes" id="UP000663870">
    <property type="component" value="Unassembled WGS sequence"/>
</dbReference>
<sequence>EIICDLKYKNNFLAIPIFNNHKDESRLDLRSSTTLECIWSVRIHGRCRCCSINIDQWLVMDYDEHRFFHISANGKLLKSDKYDQHQRIEDILQWGENDMVVLTKNSVNLHKL</sequence>
<dbReference type="EMBL" id="CAJNOL010003741">
    <property type="protein sequence ID" value="CAF1572648.1"/>
    <property type="molecule type" value="Genomic_DNA"/>
</dbReference>
<proteinExistence type="predicted"/>
<gene>
    <name evidence="2" type="ORF">JXQ802_LOCUS45362</name>
    <name evidence="1" type="ORF">PYM288_LOCUS29796</name>
</gene>
<evidence type="ECO:0000313" key="4">
    <source>
        <dbReference type="Proteomes" id="UP000663870"/>
    </source>
</evidence>
<keyword evidence="4" id="KW-1185">Reference proteome</keyword>
<reference evidence="1" key="1">
    <citation type="submission" date="2021-02" db="EMBL/GenBank/DDBJ databases">
        <authorList>
            <person name="Nowell W R."/>
        </authorList>
    </citation>
    <scope>NUCLEOTIDE SEQUENCE</scope>
</reference>
<dbReference type="Proteomes" id="UP000663854">
    <property type="component" value="Unassembled WGS sequence"/>
</dbReference>
<protein>
    <submittedName>
        <fullName evidence="1">Uncharacterized protein</fullName>
    </submittedName>
</protein>
<evidence type="ECO:0000313" key="1">
    <source>
        <dbReference type="EMBL" id="CAF1298700.1"/>
    </source>
</evidence>
<evidence type="ECO:0000313" key="2">
    <source>
        <dbReference type="EMBL" id="CAF1572648.1"/>
    </source>
</evidence>
<accession>A0A815DKT4</accession>